<keyword evidence="3" id="KW-0808">Transferase</keyword>
<feature type="transmembrane region" description="Helical" evidence="1">
    <location>
        <begin position="37"/>
        <end position="57"/>
    </location>
</feature>
<keyword evidence="1" id="KW-1133">Transmembrane helix</keyword>
<feature type="transmembrane region" description="Helical" evidence="1">
    <location>
        <begin position="357"/>
        <end position="379"/>
    </location>
</feature>
<dbReference type="Pfam" id="PF01757">
    <property type="entry name" value="Acyl_transf_3"/>
    <property type="match status" value="1"/>
</dbReference>
<evidence type="ECO:0000259" key="2">
    <source>
        <dbReference type="Pfam" id="PF01757"/>
    </source>
</evidence>
<evidence type="ECO:0000256" key="1">
    <source>
        <dbReference type="SAM" id="Phobius"/>
    </source>
</evidence>
<feature type="transmembrane region" description="Helical" evidence="1">
    <location>
        <begin position="69"/>
        <end position="89"/>
    </location>
</feature>
<feature type="transmembrane region" description="Helical" evidence="1">
    <location>
        <begin position="110"/>
        <end position="127"/>
    </location>
</feature>
<dbReference type="PANTHER" id="PTHR23028:SF53">
    <property type="entry name" value="ACYL_TRANSF_3 DOMAIN-CONTAINING PROTEIN"/>
    <property type="match status" value="1"/>
</dbReference>
<keyword evidence="1" id="KW-0812">Transmembrane</keyword>
<reference evidence="3 4" key="1">
    <citation type="submission" date="2016-06" db="EMBL/GenBank/DDBJ databases">
        <authorList>
            <person name="Kjaerup R.B."/>
            <person name="Dalgaard T.S."/>
            <person name="Juul-Madsen H.R."/>
        </authorList>
    </citation>
    <scope>NUCLEOTIDE SEQUENCE [LARGE SCALE GENOMIC DNA]</scope>
    <source>
        <strain evidence="3">LMG947</strain>
    </source>
</reference>
<feature type="transmembrane region" description="Helical" evidence="1">
    <location>
        <begin position="188"/>
        <end position="209"/>
    </location>
</feature>
<proteinExistence type="predicted"/>
<feature type="transmembrane region" description="Helical" evidence="1">
    <location>
        <begin position="294"/>
        <end position="317"/>
    </location>
</feature>
<feature type="transmembrane region" description="Helical" evidence="1">
    <location>
        <begin position="264"/>
        <end position="282"/>
    </location>
</feature>
<dbReference type="GO" id="GO:0009103">
    <property type="term" value="P:lipopolysaccharide biosynthetic process"/>
    <property type="evidence" value="ECO:0007669"/>
    <property type="project" value="TreeGrafter"/>
</dbReference>
<dbReference type="STRING" id="56449.XBLMG947_3748"/>
<evidence type="ECO:0000313" key="3">
    <source>
        <dbReference type="EMBL" id="SBV52946.1"/>
    </source>
</evidence>
<feature type="transmembrane region" description="Helical" evidence="1">
    <location>
        <begin position="324"/>
        <end position="345"/>
    </location>
</feature>
<gene>
    <name evidence="3" type="ORF">XBLMG947_3748</name>
</gene>
<organism evidence="3 4">
    <name type="scientific">Xanthomonas bromi</name>
    <dbReference type="NCBI Taxonomy" id="56449"/>
    <lineage>
        <taxon>Bacteria</taxon>
        <taxon>Pseudomonadati</taxon>
        <taxon>Pseudomonadota</taxon>
        <taxon>Gammaproteobacteria</taxon>
        <taxon>Lysobacterales</taxon>
        <taxon>Lysobacteraceae</taxon>
        <taxon>Xanthomonas</taxon>
    </lineage>
</organism>
<sequence length="441" mass="48533">MCCANEALAAVMRPVVQGIIGLSRRPNGRMRYPALDLLRGIAILWVMLFHSFVVGGLGPDWAWVSRYGWMGVDLFFVLSGFLIGTQVLAPLARGQRLDIADFYVRRAFRILPAFLVVLLVYLLWPPFREAPGLAPWWMFATFSLNLLVDYGRDAAFSHAWSLCVEEHFYLVFPLLATLLSRRPSAARFVLLCVVVMVAGIALRAGIWLHNTALDSAGAGLQRNWFIEDIYYPTWNRLDGLLAGVVLATLKVFRPPRWQRLQQHGNALLLAGVVTLALAMWLFRERTGLPGNAVGWPVLSLGLALLVLAGTATSGVLGGLRVPGAAWLAAISYSLYLTHKAVFHLTQLWLGPALEGRGVLALVVYGAIAVLGVALLHYTVERTFLRLRDRVVRPRARRVAGDRWWLTTLAAVVSCGRDADAAAVIMAPRAPPGTLRRTASPA</sequence>
<protein>
    <submittedName>
        <fullName evidence="3">Acyltransferase</fullName>
    </submittedName>
</protein>
<keyword evidence="1" id="KW-0472">Membrane</keyword>
<feature type="domain" description="Acyltransferase 3" evidence="2">
    <location>
        <begin position="33"/>
        <end position="375"/>
    </location>
</feature>
<dbReference type="GO" id="GO:0016020">
    <property type="term" value="C:membrane"/>
    <property type="evidence" value="ECO:0007669"/>
    <property type="project" value="TreeGrafter"/>
</dbReference>
<accession>A0A1C3NRC7</accession>
<dbReference type="InterPro" id="IPR050879">
    <property type="entry name" value="Acyltransferase_3"/>
</dbReference>
<evidence type="ECO:0000313" key="4">
    <source>
        <dbReference type="Proteomes" id="UP000092503"/>
    </source>
</evidence>
<dbReference type="InterPro" id="IPR002656">
    <property type="entry name" value="Acyl_transf_3_dom"/>
</dbReference>
<dbReference type="PANTHER" id="PTHR23028">
    <property type="entry name" value="ACETYLTRANSFERASE"/>
    <property type="match status" value="1"/>
</dbReference>
<dbReference type="EMBL" id="FLTX01000070">
    <property type="protein sequence ID" value="SBV52946.1"/>
    <property type="molecule type" value="Genomic_DNA"/>
</dbReference>
<dbReference type="Proteomes" id="UP000092503">
    <property type="component" value="Unassembled WGS sequence"/>
</dbReference>
<keyword evidence="3" id="KW-0012">Acyltransferase</keyword>
<dbReference type="AlphaFoldDB" id="A0A1C3NRC7"/>
<dbReference type="GO" id="GO:0016747">
    <property type="term" value="F:acyltransferase activity, transferring groups other than amino-acyl groups"/>
    <property type="evidence" value="ECO:0007669"/>
    <property type="project" value="InterPro"/>
</dbReference>
<name>A0A1C3NRC7_9XANT</name>